<dbReference type="Gene3D" id="2.60.40.420">
    <property type="entry name" value="Cupredoxins - blue copper proteins"/>
    <property type="match status" value="1"/>
</dbReference>
<dbReference type="GO" id="GO:0009055">
    <property type="term" value="F:electron transfer activity"/>
    <property type="evidence" value="ECO:0007669"/>
    <property type="project" value="InterPro"/>
</dbReference>
<dbReference type="Pfam" id="PF02298">
    <property type="entry name" value="Cu_bind_like"/>
    <property type="match status" value="1"/>
</dbReference>
<evidence type="ECO:0000313" key="4">
    <source>
        <dbReference type="Proteomes" id="UP000501690"/>
    </source>
</evidence>
<feature type="chain" id="PRO_5020028874" evidence="1">
    <location>
        <begin position="27"/>
        <end position="141"/>
    </location>
</feature>
<feature type="signal peptide" evidence="1">
    <location>
        <begin position="1"/>
        <end position="26"/>
    </location>
</feature>
<evidence type="ECO:0000256" key="1">
    <source>
        <dbReference type="SAM" id="SignalP"/>
    </source>
</evidence>
<name>A0A4D6M292_VIGUN</name>
<feature type="domain" description="Phytocyanin" evidence="2">
    <location>
        <begin position="27"/>
        <end position="134"/>
    </location>
</feature>
<dbReference type="InterPro" id="IPR008972">
    <property type="entry name" value="Cupredoxin"/>
</dbReference>
<dbReference type="PROSITE" id="PS51485">
    <property type="entry name" value="PHYTOCYANIN"/>
    <property type="match status" value="1"/>
</dbReference>
<dbReference type="PANTHER" id="PTHR33021:SF193">
    <property type="entry name" value="OS06G0218600 PROTEIN"/>
    <property type="match status" value="1"/>
</dbReference>
<dbReference type="EMBL" id="CP039349">
    <property type="protein sequence ID" value="QCD95205.1"/>
    <property type="molecule type" value="Genomic_DNA"/>
</dbReference>
<reference evidence="3 4" key="1">
    <citation type="submission" date="2019-04" db="EMBL/GenBank/DDBJ databases">
        <title>An improved genome assembly and genetic linkage map for asparagus bean, Vigna unguiculata ssp. sesquipedialis.</title>
        <authorList>
            <person name="Xia Q."/>
            <person name="Zhang R."/>
            <person name="Dong Y."/>
        </authorList>
    </citation>
    <scope>NUCLEOTIDE SEQUENCE [LARGE SCALE GENOMIC DNA]</scope>
    <source>
        <tissue evidence="3">Leaf</tissue>
    </source>
</reference>
<proteinExistence type="predicted"/>
<keyword evidence="4" id="KW-1185">Reference proteome</keyword>
<protein>
    <submittedName>
        <fullName evidence="3">Cupredoxin</fullName>
    </submittedName>
</protein>
<evidence type="ECO:0000259" key="2">
    <source>
        <dbReference type="PROSITE" id="PS51485"/>
    </source>
</evidence>
<keyword evidence="1" id="KW-0732">Signal</keyword>
<sequence length="141" mass="15816">MGEGRNIVAVMIVLGMLLVLSDMVHARTFAVGKKDGSCSEDICWTFNVTDWPKGKTITSGDVLVFNYKPSEHNVVFVDKKGYETCTVPKDLRYSRVYRTGHDQIQLPTLGPIHFISSVKDDCKRGLKIQIRKTGVEDEIPN</sequence>
<accession>A0A4D6M292</accession>
<dbReference type="PANTHER" id="PTHR33021">
    <property type="entry name" value="BLUE COPPER PROTEIN"/>
    <property type="match status" value="1"/>
</dbReference>
<dbReference type="SUPFAM" id="SSF49503">
    <property type="entry name" value="Cupredoxins"/>
    <property type="match status" value="1"/>
</dbReference>
<dbReference type="InterPro" id="IPR039391">
    <property type="entry name" value="Phytocyanin-like"/>
</dbReference>
<dbReference type="InterPro" id="IPR003245">
    <property type="entry name" value="Phytocyanin_dom"/>
</dbReference>
<dbReference type="GO" id="GO:0005886">
    <property type="term" value="C:plasma membrane"/>
    <property type="evidence" value="ECO:0007669"/>
    <property type="project" value="TreeGrafter"/>
</dbReference>
<dbReference type="Proteomes" id="UP000501690">
    <property type="component" value="Linkage Group LG5"/>
</dbReference>
<evidence type="ECO:0000313" key="3">
    <source>
        <dbReference type="EMBL" id="QCD95205.1"/>
    </source>
</evidence>
<dbReference type="AlphaFoldDB" id="A0A4D6M292"/>
<gene>
    <name evidence="3" type="ORF">DEO72_LG5g3298</name>
</gene>
<organism evidence="3 4">
    <name type="scientific">Vigna unguiculata</name>
    <name type="common">Cowpea</name>
    <dbReference type="NCBI Taxonomy" id="3917"/>
    <lineage>
        <taxon>Eukaryota</taxon>
        <taxon>Viridiplantae</taxon>
        <taxon>Streptophyta</taxon>
        <taxon>Embryophyta</taxon>
        <taxon>Tracheophyta</taxon>
        <taxon>Spermatophyta</taxon>
        <taxon>Magnoliopsida</taxon>
        <taxon>eudicotyledons</taxon>
        <taxon>Gunneridae</taxon>
        <taxon>Pentapetalae</taxon>
        <taxon>rosids</taxon>
        <taxon>fabids</taxon>
        <taxon>Fabales</taxon>
        <taxon>Fabaceae</taxon>
        <taxon>Papilionoideae</taxon>
        <taxon>50 kb inversion clade</taxon>
        <taxon>NPAAA clade</taxon>
        <taxon>indigoferoid/millettioid clade</taxon>
        <taxon>Phaseoleae</taxon>
        <taxon>Vigna</taxon>
    </lineage>
</organism>